<keyword evidence="5" id="KW-1185">Reference proteome</keyword>
<dbReference type="EC" id="3.4.23.-" evidence="4"/>
<dbReference type="InterPro" id="IPR050882">
    <property type="entry name" value="Prepilin_peptidase/N-MTase"/>
</dbReference>
<keyword evidence="2" id="KW-1133">Transmembrane helix</keyword>
<name>A0ABU6B0E6_9NOCA</name>
<accession>A0ABU6B0E6</accession>
<evidence type="ECO:0000256" key="2">
    <source>
        <dbReference type="SAM" id="Phobius"/>
    </source>
</evidence>
<dbReference type="InterPro" id="IPR000045">
    <property type="entry name" value="Prepilin_IV_endopep_pep"/>
</dbReference>
<comment type="similarity">
    <text evidence="1">Belongs to the peptidase A24 family.</text>
</comment>
<evidence type="ECO:0000313" key="4">
    <source>
        <dbReference type="EMBL" id="MEB3513171.1"/>
    </source>
</evidence>
<dbReference type="PANTHER" id="PTHR30487">
    <property type="entry name" value="TYPE 4 PREPILIN-LIKE PROTEINS LEADER PEPTIDE-PROCESSING ENZYME"/>
    <property type="match status" value="1"/>
</dbReference>
<keyword evidence="2" id="KW-0472">Membrane</keyword>
<dbReference type="Gene3D" id="1.20.120.1220">
    <property type="match status" value="1"/>
</dbReference>
<proteinExistence type="inferred from homology"/>
<protein>
    <submittedName>
        <fullName evidence="4">A24 family peptidase</fullName>
        <ecNumber evidence="4">3.4.23.-</ecNumber>
    </submittedName>
</protein>
<feature type="transmembrane region" description="Helical" evidence="2">
    <location>
        <begin position="129"/>
        <end position="149"/>
    </location>
</feature>
<dbReference type="Proteomes" id="UP001348098">
    <property type="component" value="Unassembled WGS sequence"/>
</dbReference>
<gene>
    <name evidence="4" type="ORF">U3653_24355</name>
</gene>
<evidence type="ECO:0000256" key="1">
    <source>
        <dbReference type="ARBA" id="ARBA00005801"/>
    </source>
</evidence>
<comment type="caution">
    <text evidence="4">The sequence shown here is derived from an EMBL/GenBank/DDBJ whole genome shotgun (WGS) entry which is preliminary data.</text>
</comment>
<keyword evidence="4" id="KW-0378">Hydrolase</keyword>
<dbReference type="Pfam" id="PF01478">
    <property type="entry name" value="Peptidase_A24"/>
    <property type="match status" value="1"/>
</dbReference>
<evidence type="ECO:0000259" key="3">
    <source>
        <dbReference type="Pfam" id="PF01478"/>
    </source>
</evidence>
<dbReference type="PANTHER" id="PTHR30487:SF0">
    <property type="entry name" value="PREPILIN LEADER PEPTIDASE_N-METHYLTRANSFERASE-RELATED"/>
    <property type="match status" value="1"/>
</dbReference>
<feature type="transmembrane region" description="Helical" evidence="2">
    <location>
        <begin position="34"/>
        <end position="59"/>
    </location>
</feature>
<keyword evidence="2" id="KW-0812">Transmembrane</keyword>
<organism evidence="4 5">
    <name type="scientific">Nocardia implantans</name>
    <dbReference type="NCBI Taxonomy" id="3108168"/>
    <lineage>
        <taxon>Bacteria</taxon>
        <taxon>Bacillati</taxon>
        <taxon>Actinomycetota</taxon>
        <taxon>Actinomycetes</taxon>
        <taxon>Mycobacteriales</taxon>
        <taxon>Nocardiaceae</taxon>
        <taxon>Nocardia</taxon>
    </lineage>
</organism>
<dbReference type="RefSeq" id="WP_195082336.1">
    <property type="nucleotide sequence ID" value="NZ_JAYESH010000010.1"/>
</dbReference>
<evidence type="ECO:0000313" key="5">
    <source>
        <dbReference type="Proteomes" id="UP001348098"/>
    </source>
</evidence>
<feature type="domain" description="Prepilin type IV endopeptidase peptidase" evidence="3">
    <location>
        <begin position="8"/>
        <end position="110"/>
    </location>
</feature>
<feature type="transmembrane region" description="Helical" evidence="2">
    <location>
        <begin position="96"/>
        <end position="117"/>
    </location>
</feature>
<sequence>MSSIGFAALMAWCIVASCIDIRTLRLPNALTGWGAAMIFGFASLTGQFTIAMCGAALLASPYLLVHLATPAALGAGDVKLAVGLGAAAALGGAQCWVSAALIAPVLTALAAVVLLVRRAARAGPRPDRAVVPHGPSMCLATLLALAAWAPGAH</sequence>
<dbReference type="GO" id="GO:0016787">
    <property type="term" value="F:hydrolase activity"/>
    <property type="evidence" value="ECO:0007669"/>
    <property type="project" value="UniProtKB-KW"/>
</dbReference>
<reference evidence="4 5" key="1">
    <citation type="submission" date="2023-12" db="EMBL/GenBank/DDBJ databases">
        <title>novel species in genus Nocarida.</title>
        <authorList>
            <person name="Li Z."/>
        </authorList>
    </citation>
    <scope>NUCLEOTIDE SEQUENCE [LARGE SCALE GENOMIC DNA]</scope>
    <source>
        <strain evidence="4 5">CDC186</strain>
    </source>
</reference>
<dbReference type="EMBL" id="JAYKYQ010000010">
    <property type="protein sequence ID" value="MEB3513171.1"/>
    <property type="molecule type" value="Genomic_DNA"/>
</dbReference>